<dbReference type="CDD" id="cd01344">
    <property type="entry name" value="PL2_Passenger_AT"/>
    <property type="match status" value="1"/>
</dbReference>
<dbReference type="EMBL" id="JARQXC010000004">
    <property type="protein sequence ID" value="MDL2331868.1"/>
    <property type="molecule type" value="Genomic_DNA"/>
</dbReference>
<keyword evidence="1" id="KW-0732">Signal</keyword>
<gene>
    <name evidence="3" type="ORF">P8A28_02640</name>
</gene>
<feature type="domain" description="Autotransporter" evidence="2">
    <location>
        <begin position="811"/>
        <end position="1093"/>
    </location>
</feature>
<evidence type="ECO:0000259" key="2">
    <source>
        <dbReference type="PROSITE" id="PS51208"/>
    </source>
</evidence>
<keyword evidence="4" id="KW-1185">Reference proteome</keyword>
<dbReference type="Proteomes" id="UP001171122">
    <property type="component" value="Unassembled WGS sequence"/>
</dbReference>
<proteinExistence type="predicted"/>
<comment type="caution">
    <text evidence="3">The sequence shown here is derived from an EMBL/GenBank/DDBJ whole genome shotgun (WGS) entry which is preliminary data.</text>
</comment>
<protein>
    <submittedName>
        <fullName evidence="3">Autotransporter outer membrane beta-barrel domain-containing protein</fullName>
    </submittedName>
</protein>
<dbReference type="NCBIfam" id="TIGR01414">
    <property type="entry name" value="autotrans_barl"/>
    <property type="match status" value="1"/>
</dbReference>
<evidence type="ECO:0000256" key="1">
    <source>
        <dbReference type="ARBA" id="ARBA00022729"/>
    </source>
</evidence>
<dbReference type="PANTHER" id="PTHR35037:SF3">
    <property type="entry name" value="C-TERMINAL REGION OF AIDA-LIKE PROTEIN"/>
    <property type="match status" value="1"/>
</dbReference>
<dbReference type="PROSITE" id="PS51208">
    <property type="entry name" value="AUTOTRANSPORTER"/>
    <property type="match status" value="1"/>
</dbReference>
<dbReference type="Gene3D" id="2.160.20.20">
    <property type="match status" value="1"/>
</dbReference>
<dbReference type="Pfam" id="PF03797">
    <property type="entry name" value="Autotransporter"/>
    <property type="match status" value="1"/>
</dbReference>
<dbReference type="InterPro" id="IPR011050">
    <property type="entry name" value="Pectin_lyase_fold/virulence"/>
</dbReference>
<dbReference type="GO" id="GO:0019867">
    <property type="term" value="C:outer membrane"/>
    <property type="evidence" value="ECO:0007669"/>
    <property type="project" value="InterPro"/>
</dbReference>
<dbReference type="PANTHER" id="PTHR35037">
    <property type="entry name" value="C-TERMINAL REGION OF AIDA-LIKE PROTEIN"/>
    <property type="match status" value="1"/>
</dbReference>
<dbReference type="Gene3D" id="2.40.128.130">
    <property type="entry name" value="Autotransporter beta-domain"/>
    <property type="match status" value="1"/>
</dbReference>
<organism evidence="3 4">
    <name type="scientific">Brucella inopinata</name>
    <dbReference type="NCBI Taxonomy" id="1218315"/>
    <lineage>
        <taxon>Bacteria</taxon>
        <taxon>Pseudomonadati</taxon>
        <taxon>Pseudomonadota</taxon>
        <taxon>Alphaproteobacteria</taxon>
        <taxon>Hyphomicrobiales</taxon>
        <taxon>Brucellaceae</taxon>
        <taxon>Brucella/Ochrobactrum group</taxon>
        <taxon>Brucella</taxon>
    </lineage>
</organism>
<dbReference type="SUPFAM" id="SSF51126">
    <property type="entry name" value="Pectin lyase-like"/>
    <property type="match status" value="2"/>
</dbReference>
<dbReference type="NCBIfam" id="TIGR02601">
    <property type="entry name" value="autotrns_rpt"/>
    <property type="match status" value="3"/>
</dbReference>
<dbReference type="InterPro" id="IPR006315">
    <property type="entry name" value="OM_autotransptr_brl_dom"/>
</dbReference>
<dbReference type="InterPro" id="IPR013425">
    <property type="entry name" value="Autotrns_rpt"/>
</dbReference>
<dbReference type="InterPro" id="IPR005546">
    <property type="entry name" value="Autotransporte_beta"/>
</dbReference>
<dbReference type="InterPro" id="IPR043990">
    <property type="entry name" value="AC_1"/>
</dbReference>
<dbReference type="RefSeq" id="WP_285520353.1">
    <property type="nucleotide sequence ID" value="NZ_JARQXC010000004.1"/>
</dbReference>
<name>A0AAW7BBH0_9HYPH</name>
<dbReference type="Pfam" id="PF18883">
    <property type="entry name" value="AC_1"/>
    <property type="match status" value="1"/>
</dbReference>
<dbReference type="SMART" id="SM00869">
    <property type="entry name" value="Autotransporter"/>
    <property type="match status" value="1"/>
</dbReference>
<dbReference type="Pfam" id="PF12951">
    <property type="entry name" value="PATR"/>
    <property type="match status" value="3"/>
</dbReference>
<dbReference type="AlphaFoldDB" id="A0AAW7BBH0"/>
<dbReference type="InterPro" id="IPR012332">
    <property type="entry name" value="Autotransporter_pectin_lyase_C"/>
</dbReference>
<evidence type="ECO:0000313" key="3">
    <source>
        <dbReference type="EMBL" id="MDL2331868.1"/>
    </source>
</evidence>
<accession>A0AAW7BBH0</accession>
<reference evidence="3" key="1">
    <citation type="journal article" date="2023" name="Front. Microbiol.">
        <title>Isolation of Brucella inopinata from a White's tree frog (Litoria caerulea): pose exotic frogs a potential risk to human health?</title>
        <authorList>
            <person name="Scholz H.C."/>
            <person name="Heckers K.O."/>
            <person name="Appelt S."/>
            <person name="Geier-Doemling D."/>
            <person name="Schlegel P."/>
            <person name="Wattam A.R."/>
        </authorList>
    </citation>
    <scope>NUCLEOTIDE SEQUENCE</scope>
    <source>
        <strain evidence="3">FO700662</strain>
    </source>
</reference>
<dbReference type="InterPro" id="IPR051551">
    <property type="entry name" value="Autotransporter_adhesion"/>
</dbReference>
<sequence length="1093" mass="110033">MGAVSVSNGELSLAQTGALTAASYTTASNAVTTIGGDAQLAVAGTFTQAADATLNTTIGTTNLPIITADTAALDGTLNVTGFSGTVATTASSLLASEVTLIQTTNGITGDFSSVNLGGGSSAVDYVTLAGGKSTDNLQYNVGFGLTWLAGPTAGNGVFTLANTSDTFNVDIALGDQTGPFTSGWSGNKLTKAGDGTLILSAANTYTGETAVNGGTLRTGIANAFAQSSAVTLAAGTTLDLNGFNQTAKQLSGAGNVTLGSGALTADIAAAANLSGLISGTGSVTKTGTGDWTLSGNNSYTGGTTISAGKVIASNGNALGTGAIDNAAALELAFDTDETLANVLSGAGSLAKTGTGTGTLTGTGSSVGAVSVSNGELSLAQTGALTAASYTTASNAVTTIGGDAQLAVAGAFTQAADATLNTTIGTTNLPIITADTAALDGTLNVTGFSGTVATTASSLLASEVTLIQTTNGITGDFSSVNLGGGSSAVDYVTLAGGKSTDNLQYNVGFGLTWLAGPTAGNGVFTLANTSDTFNVDIALGDQTGPFTSGWSGNKLTKAGDGTLILSAANTYTGETAVNGGVLIQGAIGSLSGASTYSIAQAAQIALGGYATSMAALSNAGTVDFGGAGGTILNVTGNYIGDGGTLVLNTVLGDDSSKTDRLQVGGDTSGSTTVKVINHGGVGAQTTEGIKIIAVDGQSNGTFSLAGDYTTKDGQQAVVAGAYAYTLHEGGVSTPSDGDWYLRSELKDGKGPVINPGIPLYQGAVQAMQALNKLPTLQQRVGNRYWNSAANPVIEQGADAIATPLVSSEEAGTATDSQAIWGRIEAAHNRLEPDTSGSRMKQDIDTFIMQAGVDGQFYEGESGKLIGGITSQYGKAYSGISSAESDGKVDTQGWGLGATLTWYGDNGFYVDGQAQANWYDNDFDSTTANRSPANGRKGFGYALSVETGQRVDLNEHWSLTPQAQLMWSSVDFDSFNDVWGTAVALRDGDSLTGRIALSADYRNAWWDTDGQIVRTSIYGIANLYQELMGDMSVKVAGVNFGTDNDRTWGGIGAGGTYAWADDRYAIYGEGSLNTSLNHFADSYTVKGTVGFRAKW</sequence>
<dbReference type="SUPFAM" id="SSF103515">
    <property type="entry name" value="Autotransporter"/>
    <property type="match status" value="1"/>
</dbReference>
<dbReference type="InterPro" id="IPR036709">
    <property type="entry name" value="Autotransporte_beta_dom_sf"/>
</dbReference>
<evidence type="ECO:0000313" key="4">
    <source>
        <dbReference type="Proteomes" id="UP001171122"/>
    </source>
</evidence>